<dbReference type="GO" id="GO:0003924">
    <property type="term" value="F:GTPase activity"/>
    <property type="evidence" value="ECO:0007669"/>
    <property type="project" value="UniProtKB-UniRule"/>
</dbReference>
<dbReference type="GO" id="GO:0046872">
    <property type="term" value="F:metal ion binding"/>
    <property type="evidence" value="ECO:0007669"/>
    <property type="project" value="UniProtKB-KW"/>
</dbReference>
<evidence type="ECO:0000256" key="3">
    <source>
        <dbReference type="ARBA" id="ARBA00022741"/>
    </source>
</evidence>
<evidence type="ECO:0000256" key="4">
    <source>
        <dbReference type="ARBA" id="ARBA00022958"/>
    </source>
</evidence>
<name>A0AAW9R7N5_9GAMM</name>
<dbReference type="HAMAP" id="MF_00379">
    <property type="entry name" value="GTPase_MnmE"/>
    <property type="match status" value="1"/>
</dbReference>
<dbReference type="InterPro" id="IPR005225">
    <property type="entry name" value="Small_GTP-bd"/>
</dbReference>
<dbReference type="EMBL" id="JBBDHC010000018">
    <property type="protein sequence ID" value="MEJ1250341.1"/>
    <property type="molecule type" value="Genomic_DNA"/>
</dbReference>
<feature type="binding site" evidence="6">
    <location>
        <begin position="271"/>
        <end position="274"/>
    </location>
    <ligand>
        <name>GTP</name>
        <dbReference type="ChEBI" id="CHEBI:37565"/>
    </ligand>
</feature>
<dbReference type="InterPro" id="IPR027368">
    <property type="entry name" value="MnmE_dom2"/>
</dbReference>
<dbReference type="NCBIfam" id="TIGR00450">
    <property type="entry name" value="mnmE_trmE_thdF"/>
    <property type="match status" value="1"/>
</dbReference>
<comment type="subcellular location">
    <subcellularLocation>
        <location evidence="6">Cytoplasm</location>
    </subcellularLocation>
</comment>
<feature type="domain" description="TrmE-type G" evidence="8">
    <location>
        <begin position="217"/>
        <end position="368"/>
    </location>
</feature>
<evidence type="ECO:0000313" key="10">
    <source>
        <dbReference type="Proteomes" id="UP001364472"/>
    </source>
</evidence>
<dbReference type="CDD" id="cd04164">
    <property type="entry name" value="trmE"/>
    <property type="match status" value="1"/>
</dbReference>
<keyword evidence="4 6" id="KW-0630">Potassium</keyword>
<dbReference type="InterPro" id="IPR006073">
    <property type="entry name" value="GTP-bd"/>
</dbReference>
<dbReference type="PANTHER" id="PTHR42714:SF2">
    <property type="entry name" value="TRNA MODIFICATION GTPASE GTPBP3, MITOCHONDRIAL"/>
    <property type="match status" value="1"/>
</dbReference>
<dbReference type="InterPro" id="IPR031168">
    <property type="entry name" value="G_TrmE"/>
</dbReference>
<feature type="binding site" evidence="6">
    <location>
        <position position="252"/>
    </location>
    <ligand>
        <name>Mg(2+)</name>
        <dbReference type="ChEBI" id="CHEBI:18420"/>
    </ligand>
</feature>
<dbReference type="Gene3D" id="1.20.120.430">
    <property type="entry name" value="tRNA modification GTPase MnmE domain 2"/>
    <property type="match status" value="1"/>
</dbReference>
<keyword evidence="3 6" id="KW-0547">Nucleotide-binding</keyword>
<dbReference type="SUPFAM" id="SSF52540">
    <property type="entry name" value="P-loop containing nucleoside triphosphate hydrolases"/>
    <property type="match status" value="1"/>
</dbReference>
<dbReference type="NCBIfam" id="TIGR00231">
    <property type="entry name" value="small_GTP"/>
    <property type="match status" value="1"/>
</dbReference>
<keyword evidence="6" id="KW-0963">Cytoplasm</keyword>
<dbReference type="RefSeq" id="WP_337336043.1">
    <property type="nucleotide sequence ID" value="NZ_JBBDHC010000018.1"/>
</dbReference>
<dbReference type="GO" id="GO:0030488">
    <property type="term" value="P:tRNA methylation"/>
    <property type="evidence" value="ECO:0007669"/>
    <property type="project" value="TreeGrafter"/>
</dbReference>
<feature type="binding site" evidence="6">
    <location>
        <begin position="227"/>
        <end position="232"/>
    </location>
    <ligand>
        <name>GTP</name>
        <dbReference type="ChEBI" id="CHEBI:37565"/>
    </ligand>
</feature>
<dbReference type="InterPro" id="IPR004520">
    <property type="entry name" value="GTPase_MnmE"/>
</dbReference>
<feature type="binding site" evidence="6">
    <location>
        <position position="121"/>
    </location>
    <ligand>
        <name>(6S)-5-formyl-5,6,7,8-tetrahydrofolate</name>
        <dbReference type="ChEBI" id="CHEBI:57457"/>
    </ligand>
</feature>
<dbReference type="NCBIfam" id="NF003661">
    <property type="entry name" value="PRK05291.1-3"/>
    <property type="match status" value="1"/>
</dbReference>
<dbReference type="InterPro" id="IPR025867">
    <property type="entry name" value="MnmE_helical"/>
</dbReference>
<accession>A0AAW9R7N5</accession>
<dbReference type="PANTHER" id="PTHR42714">
    <property type="entry name" value="TRNA MODIFICATION GTPASE GTPBP3"/>
    <property type="match status" value="1"/>
</dbReference>
<comment type="similarity">
    <text evidence="1 6 7">Belongs to the TRAFAC class TrmE-Era-EngA-EngB-Septin-like GTPase superfamily. TrmE GTPase family.</text>
</comment>
<comment type="cofactor">
    <cofactor evidence="6">
        <name>K(+)</name>
        <dbReference type="ChEBI" id="CHEBI:29103"/>
    </cofactor>
    <text evidence="6">Binds 1 potassium ion per subunit.</text>
</comment>
<reference evidence="9 10" key="1">
    <citation type="journal article" date="2016" name="Antonie Van Leeuwenhoek">
        <title>Denitratimonas tolerans gen. nov., sp. nov., a denitrifying bacterium isolated from a bioreactor for tannery wastewater treatment.</title>
        <authorList>
            <person name="Han S.I."/>
            <person name="Kim J.O."/>
            <person name="Lee Y.R."/>
            <person name="Ekpeghere K.I."/>
            <person name="Koh S.C."/>
            <person name="Whang K.S."/>
        </authorList>
    </citation>
    <scope>NUCLEOTIDE SEQUENCE [LARGE SCALE GENOMIC DNA]</scope>
    <source>
        <strain evidence="9 10">KACC 17565</strain>
    </source>
</reference>
<dbReference type="PROSITE" id="PS51709">
    <property type="entry name" value="G_TRME"/>
    <property type="match status" value="1"/>
</dbReference>
<dbReference type="Gene3D" id="3.30.1360.120">
    <property type="entry name" value="Probable tRNA modification gtpase trme, domain 1"/>
    <property type="match status" value="1"/>
</dbReference>
<dbReference type="SUPFAM" id="SSF116878">
    <property type="entry name" value="TrmE connector domain"/>
    <property type="match status" value="1"/>
</dbReference>
<comment type="subunit">
    <text evidence="6">Homodimer. Heterotetramer of two MnmE and two MnmG subunits.</text>
</comment>
<dbReference type="AlphaFoldDB" id="A0AAW9R7N5"/>
<dbReference type="Pfam" id="PF10396">
    <property type="entry name" value="TrmE_N"/>
    <property type="match status" value="1"/>
</dbReference>
<evidence type="ECO:0000313" key="9">
    <source>
        <dbReference type="EMBL" id="MEJ1250341.1"/>
    </source>
</evidence>
<keyword evidence="2 6" id="KW-0819">tRNA processing</keyword>
<evidence type="ECO:0000256" key="7">
    <source>
        <dbReference type="RuleBase" id="RU003313"/>
    </source>
</evidence>
<comment type="caution">
    <text evidence="6">Lacks conserved residue(s) required for the propagation of feature annotation.</text>
</comment>
<evidence type="ECO:0000256" key="1">
    <source>
        <dbReference type="ARBA" id="ARBA00011043"/>
    </source>
</evidence>
<dbReference type="GO" id="GO:0002098">
    <property type="term" value="P:tRNA wobble uridine modification"/>
    <property type="evidence" value="ECO:0007669"/>
    <property type="project" value="TreeGrafter"/>
</dbReference>
<dbReference type="Gene3D" id="3.40.50.300">
    <property type="entry name" value="P-loop containing nucleotide triphosphate hydrolases"/>
    <property type="match status" value="1"/>
</dbReference>
<feature type="binding site" evidence="6">
    <location>
        <position position="25"/>
    </location>
    <ligand>
        <name>(6S)-5-formyl-5,6,7,8-tetrahydrofolate</name>
        <dbReference type="ChEBI" id="CHEBI:57457"/>
    </ligand>
</feature>
<evidence type="ECO:0000256" key="5">
    <source>
        <dbReference type="ARBA" id="ARBA00023134"/>
    </source>
</evidence>
<dbReference type="Proteomes" id="UP001364472">
    <property type="component" value="Unassembled WGS sequence"/>
</dbReference>
<keyword evidence="5 6" id="KW-0342">GTP-binding</keyword>
<comment type="caution">
    <text evidence="9">The sequence shown here is derived from an EMBL/GenBank/DDBJ whole genome shotgun (WGS) entry which is preliminary data.</text>
</comment>
<comment type="function">
    <text evidence="6">Exhibits a very high intrinsic GTPase hydrolysis rate. Involved in the addition of a carboxymethylaminomethyl (cmnm) group at the wobble position (U34) of certain tRNAs, forming tRNA-cmnm(5)s(2)U34.</text>
</comment>
<keyword evidence="6 9" id="KW-0378">Hydrolase</keyword>
<feature type="binding site" evidence="6">
    <location>
        <begin position="246"/>
        <end position="252"/>
    </location>
    <ligand>
        <name>GTP</name>
        <dbReference type="ChEBI" id="CHEBI:37565"/>
    </ligand>
</feature>
<dbReference type="InterPro" id="IPR018948">
    <property type="entry name" value="GTP-bd_TrmE_N"/>
</dbReference>
<dbReference type="EC" id="3.6.-.-" evidence="6"/>
<protein>
    <recommendedName>
        <fullName evidence="6">tRNA modification GTPase MnmE</fullName>
        <ecNumber evidence="6">3.6.-.-</ecNumber>
    </recommendedName>
</protein>
<organism evidence="9 10">
    <name type="scientific">Denitratimonas tolerans</name>
    <dbReference type="NCBI Taxonomy" id="1338420"/>
    <lineage>
        <taxon>Bacteria</taxon>
        <taxon>Pseudomonadati</taxon>
        <taxon>Pseudomonadota</taxon>
        <taxon>Gammaproteobacteria</taxon>
        <taxon>Lysobacterales</taxon>
        <taxon>Lysobacteraceae</taxon>
        <taxon>Denitratimonas</taxon>
    </lineage>
</organism>
<feature type="binding site" evidence="6">
    <location>
        <position position="82"/>
    </location>
    <ligand>
        <name>(6S)-5-formyl-5,6,7,8-tetrahydrofolate</name>
        <dbReference type="ChEBI" id="CHEBI:57457"/>
    </ligand>
</feature>
<dbReference type="GO" id="GO:0005829">
    <property type="term" value="C:cytosol"/>
    <property type="evidence" value="ECO:0007669"/>
    <property type="project" value="TreeGrafter"/>
</dbReference>
<gene>
    <name evidence="6 9" type="primary">mnmE</name>
    <name evidence="6" type="synonym">trmE</name>
    <name evidence="9" type="ORF">WB794_11725</name>
</gene>
<keyword evidence="6" id="KW-0460">Magnesium</keyword>
<dbReference type="CDD" id="cd14858">
    <property type="entry name" value="TrmE_N"/>
    <property type="match status" value="1"/>
</dbReference>
<evidence type="ECO:0000256" key="2">
    <source>
        <dbReference type="ARBA" id="ARBA00022694"/>
    </source>
</evidence>
<dbReference type="InterPro" id="IPR027417">
    <property type="entry name" value="P-loop_NTPase"/>
</dbReference>
<dbReference type="GO" id="GO:0005525">
    <property type="term" value="F:GTP binding"/>
    <property type="evidence" value="ECO:0007669"/>
    <property type="project" value="UniProtKB-UniRule"/>
</dbReference>
<dbReference type="InterPro" id="IPR027266">
    <property type="entry name" value="TrmE/GcvT-like"/>
</dbReference>
<dbReference type="Pfam" id="PF12631">
    <property type="entry name" value="MnmE_helical"/>
    <property type="match status" value="1"/>
</dbReference>
<feature type="binding site" evidence="6">
    <location>
        <position position="231"/>
    </location>
    <ligand>
        <name>Mg(2+)</name>
        <dbReference type="ChEBI" id="CHEBI:18420"/>
    </ligand>
</feature>
<feature type="binding site" evidence="6">
    <location>
        <position position="443"/>
    </location>
    <ligand>
        <name>(6S)-5-formyl-5,6,7,8-tetrahydrofolate</name>
        <dbReference type="ChEBI" id="CHEBI:57457"/>
    </ligand>
</feature>
<dbReference type="Pfam" id="PF01926">
    <property type="entry name" value="MMR_HSR1"/>
    <property type="match status" value="1"/>
</dbReference>
<sequence length="443" mass="47168">MAADRTDTIAAIATPPGAGGIGVIRLSGPEVPRIAARLFGRDPSPRHAHLARFTDAAGELIDTGLLIHFPAPASFTGEHVLELQVHGSPALLQRLLRELHHLGARAARAGEFSERAFLNGKLDLVQAEAIADLIAAGSEAAARAAQRSLQGEFSRRVHALVEATIALRMRIEAAMDFSDEAIETLAPAALNEAVDGLVDRLDALLAAACQGQRLTDGLHVVLLGRPNAGKSSLLNALAADDRAIVTARPGTTRDLLREVVRVDGVELTLVDTAGLRDSTDPIEQEGMRRARAEAARADLILSVLGEDDAPACDEVPPGIDRMVIHNKIDLSGEAPRLQRIDGIEHLYLSARSGTGMNLLRERLAARLVPAAEGGFSARVRHVEALQRAGRELREARAALAHRDAPELAAEHLRQVQNALGEITGAFGAEDLLGRIFANFCIGK</sequence>
<keyword evidence="10" id="KW-1185">Reference proteome</keyword>
<proteinExistence type="inferred from homology"/>
<evidence type="ECO:0000256" key="6">
    <source>
        <dbReference type="HAMAP-Rule" id="MF_00379"/>
    </source>
</evidence>
<evidence type="ECO:0000259" key="8">
    <source>
        <dbReference type="PROSITE" id="PS51709"/>
    </source>
</evidence>
<keyword evidence="6" id="KW-0479">Metal-binding</keyword>
<feature type="binding site" evidence="6">
    <location>
        <begin position="349"/>
        <end position="351"/>
    </location>
    <ligand>
        <name>GTP</name>
        <dbReference type="ChEBI" id="CHEBI:37565"/>
    </ligand>
</feature>